<feature type="compositionally biased region" description="Polar residues" evidence="1">
    <location>
        <begin position="20"/>
        <end position="32"/>
    </location>
</feature>
<feature type="compositionally biased region" description="Acidic residues" evidence="1">
    <location>
        <begin position="204"/>
        <end position="228"/>
    </location>
</feature>
<dbReference type="Proteomes" id="UP000078544">
    <property type="component" value="Unassembled WGS sequence"/>
</dbReference>
<feature type="region of interest" description="Disordered" evidence="1">
    <location>
        <begin position="93"/>
        <end position="228"/>
    </location>
</feature>
<evidence type="ECO:0000313" key="3">
    <source>
        <dbReference type="Proteomes" id="UP000078544"/>
    </source>
</evidence>
<reference evidence="2 3" key="1">
    <citation type="journal article" date="2016" name="Genome Biol. Evol.">
        <title>Divergent and convergent evolution of fungal pathogenicity.</title>
        <authorList>
            <person name="Shang Y."/>
            <person name="Xiao G."/>
            <person name="Zheng P."/>
            <person name="Cen K."/>
            <person name="Zhan S."/>
            <person name="Wang C."/>
        </authorList>
    </citation>
    <scope>NUCLEOTIDE SEQUENCE [LARGE SCALE GENOMIC DNA]</scope>
    <source>
        <strain evidence="2 3">RCEF 2490</strain>
    </source>
</reference>
<feature type="compositionally biased region" description="Basic residues" evidence="1">
    <location>
        <begin position="366"/>
        <end position="375"/>
    </location>
</feature>
<dbReference type="EMBL" id="AZGY01000023">
    <property type="protein sequence ID" value="KZZ89923.1"/>
    <property type="molecule type" value="Genomic_DNA"/>
</dbReference>
<comment type="caution">
    <text evidence="2">The sequence shown here is derived from an EMBL/GenBank/DDBJ whole genome shotgun (WGS) entry which is preliminary data.</text>
</comment>
<evidence type="ECO:0000256" key="1">
    <source>
        <dbReference type="SAM" id="MobiDB-lite"/>
    </source>
</evidence>
<name>A0A162I882_9HYPO</name>
<feature type="region of interest" description="Disordered" evidence="1">
    <location>
        <begin position="1"/>
        <end position="32"/>
    </location>
</feature>
<organism evidence="2 3">
    <name type="scientific">Moelleriella libera RCEF 2490</name>
    <dbReference type="NCBI Taxonomy" id="1081109"/>
    <lineage>
        <taxon>Eukaryota</taxon>
        <taxon>Fungi</taxon>
        <taxon>Dikarya</taxon>
        <taxon>Ascomycota</taxon>
        <taxon>Pezizomycotina</taxon>
        <taxon>Sordariomycetes</taxon>
        <taxon>Hypocreomycetidae</taxon>
        <taxon>Hypocreales</taxon>
        <taxon>Clavicipitaceae</taxon>
        <taxon>Moelleriella</taxon>
    </lineage>
</organism>
<accession>A0A162I882</accession>
<feature type="region of interest" description="Disordered" evidence="1">
    <location>
        <begin position="342"/>
        <end position="375"/>
    </location>
</feature>
<dbReference type="AlphaFoldDB" id="A0A162I882"/>
<feature type="compositionally biased region" description="Basic and acidic residues" evidence="1">
    <location>
        <begin position="93"/>
        <end position="142"/>
    </location>
</feature>
<gene>
    <name evidence="2" type="ORF">AAL_07431</name>
</gene>
<protein>
    <submittedName>
        <fullName evidence="2">Uncharacterized protein</fullName>
    </submittedName>
</protein>
<sequence>MNPTTRFITTPRHGGGPETSGISSPENFSKTDTVTQAGALNSTKGGETPLDSAKEVADCRTENTLTSDETSLIMSTIENMTLHDPAVKKRVKASVDEKRVESAEKPAGRASIDERLVESTEKPAGKASVDEKRVESAEKPAGKLDAQLKNCGSPRGQEIEPATTGEEIELDTTAKGGILNSEDDSSSPAAPSMTPDKGSPQTETEPDSLEPEDESDEITTLEEPYDYEDYCEVLDLNPGGLATIMESEEELDNVSTLGLASSREYSEEDAEFSILGRDCPIEDEESFNDFAYVDMGSNSDSSVMNAAPSGSAISCPGITTEDDADGMNAAFKPSGRPVFAGHMPGPRCSCDPETAEFDNDESQQQPKRRSNGKISRRPSLDLDLLAILSGEDVASDKGQKEEKVEAVRRNLHKPGAYLDMVSYLSTEDLETLSKIDCQYKKNRLLEMQANLEAAGGMSVSLAELLPKVESAMLASKVNITNDQEPQE</sequence>
<keyword evidence="3" id="KW-1185">Reference proteome</keyword>
<proteinExistence type="predicted"/>
<evidence type="ECO:0000313" key="2">
    <source>
        <dbReference type="EMBL" id="KZZ89923.1"/>
    </source>
</evidence>